<evidence type="ECO:0000313" key="2">
    <source>
        <dbReference type="Proteomes" id="UP000887540"/>
    </source>
</evidence>
<organism evidence="2 3">
    <name type="scientific">Acrobeloides nanus</name>
    <dbReference type="NCBI Taxonomy" id="290746"/>
    <lineage>
        <taxon>Eukaryota</taxon>
        <taxon>Metazoa</taxon>
        <taxon>Ecdysozoa</taxon>
        <taxon>Nematoda</taxon>
        <taxon>Chromadorea</taxon>
        <taxon>Rhabditida</taxon>
        <taxon>Tylenchina</taxon>
        <taxon>Cephalobomorpha</taxon>
        <taxon>Cephaloboidea</taxon>
        <taxon>Cephalobidae</taxon>
        <taxon>Acrobeloides</taxon>
    </lineage>
</organism>
<accession>A0A914CEJ9</accession>
<dbReference type="Proteomes" id="UP000887540">
    <property type="component" value="Unplaced"/>
</dbReference>
<keyword evidence="2" id="KW-1185">Reference proteome</keyword>
<feature type="region of interest" description="Disordered" evidence="1">
    <location>
        <begin position="21"/>
        <end position="120"/>
    </location>
</feature>
<dbReference type="WBParaSite" id="ACRNAN_Path_96.g351.t1">
    <property type="protein sequence ID" value="ACRNAN_Path_96.g351.t1"/>
    <property type="gene ID" value="ACRNAN_Path_96.g351"/>
</dbReference>
<feature type="compositionally biased region" description="Low complexity" evidence="1">
    <location>
        <begin position="92"/>
        <end position="111"/>
    </location>
</feature>
<sequence length="120" mass="13410">MKRLWETLAMICCNVQHCQNNAQQGHQKLDPSRTPTRTPNGADGKAAGTNTSRQRPHSIPRRRETDYSDQEVPLRSISFDNIHQSKDKTSNFEDNSMSSSQSESSCTSNDSAIGILNDKD</sequence>
<reference evidence="3" key="1">
    <citation type="submission" date="2022-11" db="UniProtKB">
        <authorList>
            <consortium name="WormBaseParasite"/>
        </authorList>
    </citation>
    <scope>IDENTIFICATION</scope>
</reference>
<name>A0A914CEJ9_9BILA</name>
<evidence type="ECO:0000313" key="3">
    <source>
        <dbReference type="WBParaSite" id="ACRNAN_Path_96.g351.t1"/>
    </source>
</evidence>
<evidence type="ECO:0000256" key="1">
    <source>
        <dbReference type="SAM" id="MobiDB-lite"/>
    </source>
</evidence>
<protein>
    <submittedName>
        <fullName evidence="3">Uncharacterized protein</fullName>
    </submittedName>
</protein>
<proteinExistence type="predicted"/>
<dbReference type="AlphaFoldDB" id="A0A914CEJ9"/>